<dbReference type="PROSITE" id="PS51819">
    <property type="entry name" value="VOC"/>
    <property type="match status" value="1"/>
</dbReference>
<name>A0A1X9LI98_9MICO</name>
<dbReference type="KEGG" id="cphy:B5808_01160"/>
<dbReference type="AlphaFoldDB" id="A0A1X9LI98"/>
<evidence type="ECO:0000313" key="2">
    <source>
        <dbReference type="Proteomes" id="UP000192775"/>
    </source>
</evidence>
<dbReference type="Pfam" id="PF00903">
    <property type="entry name" value="Glyoxalase"/>
    <property type="match status" value="1"/>
</dbReference>
<dbReference type="PANTHER" id="PTHR36503:SF3">
    <property type="entry name" value="BLR0126 PROTEIN"/>
    <property type="match status" value="1"/>
</dbReference>
<protein>
    <submittedName>
        <fullName evidence="1">Uncharacterized protein</fullName>
    </submittedName>
</protein>
<dbReference type="Proteomes" id="UP000192775">
    <property type="component" value="Chromosome"/>
</dbReference>
<organism evidence="1 2">
    <name type="scientific">Cnuibacter physcomitrellae</name>
    <dbReference type="NCBI Taxonomy" id="1619308"/>
    <lineage>
        <taxon>Bacteria</taxon>
        <taxon>Bacillati</taxon>
        <taxon>Actinomycetota</taxon>
        <taxon>Actinomycetes</taxon>
        <taxon>Micrococcales</taxon>
        <taxon>Microbacteriaceae</taxon>
        <taxon>Cnuibacter</taxon>
    </lineage>
</organism>
<proteinExistence type="predicted"/>
<keyword evidence="2" id="KW-1185">Reference proteome</keyword>
<dbReference type="Gene3D" id="3.10.180.10">
    <property type="entry name" value="2,3-Dihydroxybiphenyl 1,2-Dioxygenase, domain 1"/>
    <property type="match status" value="2"/>
</dbReference>
<dbReference type="EMBL" id="CP020715">
    <property type="protein sequence ID" value="ARJ03998.1"/>
    <property type="molecule type" value="Genomic_DNA"/>
</dbReference>
<dbReference type="InterPro" id="IPR029068">
    <property type="entry name" value="Glyas_Bleomycin-R_OHBP_Dase"/>
</dbReference>
<dbReference type="STRING" id="1619308.B5808_01160"/>
<dbReference type="RefSeq" id="WP_085017810.1">
    <property type="nucleotide sequence ID" value="NZ_BMHD01000001.1"/>
</dbReference>
<gene>
    <name evidence="1" type="ORF">B5808_01160</name>
</gene>
<dbReference type="InterPro" id="IPR037523">
    <property type="entry name" value="VOC_core"/>
</dbReference>
<dbReference type="SUPFAM" id="SSF54593">
    <property type="entry name" value="Glyoxalase/Bleomycin resistance protein/Dihydroxybiphenyl dioxygenase"/>
    <property type="match status" value="1"/>
</dbReference>
<reference evidence="1 2" key="1">
    <citation type="submission" date="2017-04" db="EMBL/GenBank/DDBJ databases">
        <authorList>
            <person name="Afonso C.L."/>
            <person name="Miller P.J."/>
            <person name="Scott M.A."/>
            <person name="Spackman E."/>
            <person name="Goraichik I."/>
            <person name="Dimitrov K.M."/>
            <person name="Suarez D.L."/>
            <person name="Swayne D.E."/>
        </authorList>
    </citation>
    <scope>NUCLEOTIDE SEQUENCE [LARGE SCALE GENOMIC DNA]</scope>
    <source>
        <strain evidence="2">XA(T)</strain>
    </source>
</reference>
<accession>A0A1X9LI98</accession>
<sequence>MRLDDICLVNSDVTASDDFYRLELGFERRMRNVRFVDFVFTTGPRIAMWMRPSITETVGSVYPTSPGLPFRVTVGDGGGVDRVAIDPDGFATVLTPGVPRVTALELAVSDVGRTAAFLSTLGFAPAPGHGADAFDGGGLPIVLTPLADVPRDDRAAPDGWTRNGGHVMLAIELDTGDAVDRAYAELVARGLQLSGEPAVYEWGARSTYAVDPDGFIWEIYAWVEEPR</sequence>
<evidence type="ECO:0000313" key="1">
    <source>
        <dbReference type="EMBL" id="ARJ03998.1"/>
    </source>
</evidence>
<dbReference type="InterPro" id="IPR004360">
    <property type="entry name" value="Glyas_Fos-R_dOase_dom"/>
</dbReference>
<dbReference type="PANTHER" id="PTHR36503">
    <property type="entry name" value="BLR2520 PROTEIN"/>
    <property type="match status" value="1"/>
</dbReference>